<keyword evidence="4" id="KW-1185">Reference proteome</keyword>
<sequence>MNIRDIKEILEAQLLCGDDCIEHEVRGCFACDLISEMLLHIKPGSLLVTSLLNAHVVHTAHVMDASGVVFAGGKKPNETILANAQQNGIPILSTSLLIFEICGRLFVNGVHQDNLTPVSGD</sequence>
<evidence type="ECO:0000256" key="1">
    <source>
        <dbReference type="ARBA" id="ARBA00011643"/>
    </source>
</evidence>
<dbReference type="AlphaFoldDB" id="A0A1H7WD23"/>
<dbReference type="InterPro" id="IPR028979">
    <property type="entry name" value="Ser_kin/Pase_Hpr-like_N_sf"/>
</dbReference>
<comment type="subunit">
    <text evidence="1">Homohexamer.</text>
</comment>
<dbReference type="SUPFAM" id="SSF75138">
    <property type="entry name" value="HprK N-terminal domain-like"/>
    <property type="match status" value="1"/>
</dbReference>
<dbReference type="Pfam" id="PF07085">
    <property type="entry name" value="DRTGG"/>
    <property type="match status" value="1"/>
</dbReference>
<evidence type="ECO:0000313" key="3">
    <source>
        <dbReference type="EMBL" id="SEM18817.1"/>
    </source>
</evidence>
<dbReference type="InterPro" id="IPR010766">
    <property type="entry name" value="DRTGG"/>
</dbReference>
<accession>A0A1H7WD23</accession>
<dbReference type="Gene3D" id="3.40.1390.20">
    <property type="entry name" value="HprK N-terminal domain-like"/>
    <property type="match status" value="1"/>
</dbReference>
<gene>
    <name evidence="3" type="ORF">SAMN04489760_10654</name>
</gene>
<feature type="domain" description="DRTGG" evidence="2">
    <location>
        <begin position="5"/>
        <end position="100"/>
    </location>
</feature>
<name>A0A1H7WD23_9BACT</name>
<organism evidence="3 4">
    <name type="scientific">Syntrophus gentianae</name>
    <dbReference type="NCBI Taxonomy" id="43775"/>
    <lineage>
        <taxon>Bacteria</taxon>
        <taxon>Pseudomonadati</taxon>
        <taxon>Thermodesulfobacteriota</taxon>
        <taxon>Syntrophia</taxon>
        <taxon>Syntrophales</taxon>
        <taxon>Syntrophaceae</taxon>
        <taxon>Syntrophus</taxon>
    </lineage>
</organism>
<dbReference type="Proteomes" id="UP000198744">
    <property type="component" value="Unassembled WGS sequence"/>
</dbReference>
<protein>
    <submittedName>
        <fullName evidence="3">DRTGG domain-containing protein</fullName>
    </submittedName>
</protein>
<dbReference type="STRING" id="43775.SAMN04489760_10654"/>
<dbReference type="RefSeq" id="WP_093882760.1">
    <property type="nucleotide sequence ID" value="NZ_FOBS01000006.1"/>
</dbReference>
<evidence type="ECO:0000313" key="4">
    <source>
        <dbReference type="Proteomes" id="UP000198744"/>
    </source>
</evidence>
<evidence type="ECO:0000259" key="2">
    <source>
        <dbReference type="Pfam" id="PF07085"/>
    </source>
</evidence>
<proteinExistence type="predicted"/>
<dbReference type="EMBL" id="FOBS01000006">
    <property type="protein sequence ID" value="SEM18817.1"/>
    <property type="molecule type" value="Genomic_DNA"/>
</dbReference>
<reference evidence="3 4" key="1">
    <citation type="submission" date="2016-10" db="EMBL/GenBank/DDBJ databases">
        <authorList>
            <person name="de Groot N.N."/>
        </authorList>
    </citation>
    <scope>NUCLEOTIDE SEQUENCE [LARGE SCALE GENOMIC DNA]</scope>
    <source>
        <strain evidence="3 4">DSM 8423</strain>
    </source>
</reference>
<dbReference type="OrthoDB" id="9800390at2"/>